<evidence type="ECO:0000256" key="4">
    <source>
        <dbReference type="ARBA" id="ARBA00023180"/>
    </source>
</evidence>
<dbReference type="PANTHER" id="PTHR13866:SF29">
    <property type="entry name" value="FOLLISTATIN"/>
    <property type="match status" value="1"/>
</dbReference>
<dbReference type="GO" id="GO:0005509">
    <property type="term" value="F:calcium ion binding"/>
    <property type="evidence" value="ECO:0007669"/>
    <property type="project" value="TreeGrafter"/>
</dbReference>
<keyword evidence="4" id="KW-0325">Glycoprotein</keyword>
<reference evidence="6 7" key="1">
    <citation type="submission" date="2019-08" db="EMBL/GenBank/DDBJ databases">
        <authorList>
            <person name="Alioto T."/>
            <person name="Alioto T."/>
            <person name="Gomez Garrido J."/>
        </authorList>
    </citation>
    <scope>NUCLEOTIDE SEQUENCE [LARGE SCALE GENOMIC DNA]</scope>
</reference>
<dbReference type="SUPFAM" id="SSF100895">
    <property type="entry name" value="Kazal-type serine protease inhibitors"/>
    <property type="match status" value="3"/>
</dbReference>
<dbReference type="EMBL" id="CABPRJ010000481">
    <property type="protein sequence ID" value="VVC28539.1"/>
    <property type="molecule type" value="Genomic_DNA"/>
</dbReference>
<keyword evidence="3" id="KW-1015">Disulfide bond</keyword>
<dbReference type="PROSITE" id="PS51465">
    <property type="entry name" value="KAZAL_2"/>
    <property type="match status" value="3"/>
</dbReference>
<sequence>MTAIRCVASMKSMYPVAWKPKYFLFYAVLHVCCSLDSVLGGMCWGSMGKNGLCKDLLAEHVSKEKCCELGGSSVSTSWSPTDLDSGALFFWRVLGDGVPCTRCKGSCTGVECGAGKMCVMRSGSPKCICSPNCKRHDGLRLKGPVCGTDGVSYKSHCRLKKRSCRTRDQSLVVAYHGLCQNSCDKVTCPGGKYCLQDQNLMPHCVKCATYCPPGMSPSKLVCGSDGRTYQSACHLREASCRVGKAIPIAYKGRCKKTATCATVSCKGGQKCLVESKTRRPRCVTCNLPCPEPETLQEVCGSDDKTYRSWCHMFLDACATGLVIETKSAGKCRRVEVETEIFNGNWNHVNASHAIADGI</sequence>
<dbReference type="Pfam" id="PF07648">
    <property type="entry name" value="Kazal_2"/>
    <property type="match status" value="3"/>
</dbReference>
<dbReference type="InterPro" id="IPR002350">
    <property type="entry name" value="Kazal_dom"/>
</dbReference>
<keyword evidence="2" id="KW-0677">Repeat</keyword>
<dbReference type="SMART" id="SM00280">
    <property type="entry name" value="KAZAL"/>
    <property type="match status" value="3"/>
</dbReference>
<evidence type="ECO:0000256" key="2">
    <source>
        <dbReference type="ARBA" id="ARBA00022737"/>
    </source>
</evidence>
<keyword evidence="7" id="KW-1185">Reference proteome</keyword>
<dbReference type="Pfam" id="PF21333">
    <property type="entry name" value="FST_N"/>
    <property type="match status" value="1"/>
</dbReference>
<gene>
    <name evidence="6" type="ORF">CINCED_3A021197</name>
</gene>
<dbReference type="PANTHER" id="PTHR13866">
    <property type="entry name" value="SPARC OSTEONECTIN"/>
    <property type="match status" value="1"/>
</dbReference>
<dbReference type="Gene3D" id="3.90.290.10">
    <property type="entry name" value="TGF-beta binding (TB) domain"/>
    <property type="match status" value="1"/>
</dbReference>
<keyword evidence="1" id="KW-0732">Signal</keyword>
<dbReference type="SMART" id="SM00274">
    <property type="entry name" value="FOLN"/>
    <property type="match status" value="3"/>
</dbReference>
<organism evidence="6 7">
    <name type="scientific">Cinara cedri</name>
    <dbReference type="NCBI Taxonomy" id="506608"/>
    <lineage>
        <taxon>Eukaryota</taxon>
        <taxon>Metazoa</taxon>
        <taxon>Ecdysozoa</taxon>
        <taxon>Arthropoda</taxon>
        <taxon>Hexapoda</taxon>
        <taxon>Insecta</taxon>
        <taxon>Pterygota</taxon>
        <taxon>Neoptera</taxon>
        <taxon>Paraneoptera</taxon>
        <taxon>Hemiptera</taxon>
        <taxon>Sternorrhyncha</taxon>
        <taxon>Aphidomorpha</taxon>
        <taxon>Aphidoidea</taxon>
        <taxon>Aphididae</taxon>
        <taxon>Lachninae</taxon>
        <taxon>Cinara</taxon>
    </lineage>
</organism>
<dbReference type="GO" id="GO:0005615">
    <property type="term" value="C:extracellular space"/>
    <property type="evidence" value="ECO:0007669"/>
    <property type="project" value="TreeGrafter"/>
</dbReference>
<accession>A0A5E4MAN9</accession>
<dbReference type="GO" id="GO:0005518">
    <property type="term" value="F:collagen binding"/>
    <property type="evidence" value="ECO:0007669"/>
    <property type="project" value="TreeGrafter"/>
</dbReference>
<dbReference type="InterPro" id="IPR036058">
    <property type="entry name" value="Kazal_dom_sf"/>
</dbReference>
<dbReference type="AlphaFoldDB" id="A0A5E4MAN9"/>
<evidence type="ECO:0000259" key="5">
    <source>
        <dbReference type="PROSITE" id="PS51465"/>
    </source>
</evidence>
<dbReference type="InterPro" id="IPR003645">
    <property type="entry name" value="Fol_N"/>
</dbReference>
<evidence type="ECO:0000256" key="3">
    <source>
        <dbReference type="ARBA" id="ARBA00023157"/>
    </source>
</evidence>
<dbReference type="Proteomes" id="UP000325440">
    <property type="component" value="Unassembled WGS sequence"/>
</dbReference>
<proteinExistence type="predicted"/>
<evidence type="ECO:0000313" key="6">
    <source>
        <dbReference type="EMBL" id="VVC28539.1"/>
    </source>
</evidence>
<dbReference type="OrthoDB" id="192611at2759"/>
<dbReference type="Gene3D" id="3.30.60.30">
    <property type="match status" value="3"/>
</dbReference>
<dbReference type="GO" id="GO:0050840">
    <property type="term" value="F:extracellular matrix binding"/>
    <property type="evidence" value="ECO:0007669"/>
    <property type="project" value="TreeGrafter"/>
</dbReference>
<evidence type="ECO:0000313" key="7">
    <source>
        <dbReference type="Proteomes" id="UP000325440"/>
    </source>
</evidence>
<dbReference type="CDD" id="cd00104">
    <property type="entry name" value="KAZAL_FS"/>
    <property type="match status" value="1"/>
</dbReference>
<name>A0A5E4MAN9_9HEMI</name>
<dbReference type="InterPro" id="IPR036773">
    <property type="entry name" value="TB_dom_sf"/>
</dbReference>
<evidence type="ECO:0000256" key="1">
    <source>
        <dbReference type="ARBA" id="ARBA00022729"/>
    </source>
</evidence>
<protein>
    <submittedName>
        <fullName evidence="6">Kazal domain,Follistatin-like, N-terminal</fullName>
    </submittedName>
</protein>
<feature type="domain" description="Kazal-like" evidence="5">
    <location>
        <begin position="128"/>
        <end position="181"/>
    </location>
</feature>
<feature type="domain" description="Kazal-like" evidence="5">
    <location>
        <begin position="283"/>
        <end position="333"/>
    </location>
</feature>
<feature type="domain" description="Kazal-like" evidence="5">
    <location>
        <begin position="205"/>
        <end position="256"/>
    </location>
</feature>